<dbReference type="GO" id="GO:0030286">
    <property type="term" value="C:dynein complex"/>
    <property type="evidence" value="ECO:0007669"/>
    <property type="project" value="InterPro"/>
</dbReference>
<evidence type="ECO:0000259" key="2">
    <source>
        <dbReference type="Pfam" id="PF12780"/>
    </source>
</evidence>
<dbReference type="EMBL" id="JANEYF010001191">
    <property type="protein sequence ID" value="KAJ8965676.1"/>
    <property type="molecule type" value="Genomic_DNA"/>
</dbReference>
<dbReference type="Gene3D" id="3.40.50.300">
    <property type="entry name" value="P-loop containing nucleotide triphosphate hydrolases"/>
    <property type="match status" value="1"/>
</dbReference>
<dbReference type="PANTHER" id="PTHR46961">
    <property type="entry name" value="DYNEIN HEAVY CHAIN 1, AXONEMAL-LIKE PROTEIN"/>
    <property type="match status" value="1"/>
</dbReference>
<dbReference type="PANTHER" id="PTHR46961:SF8">
    <property type="entry name" value="DYNEIN AXONEMAL HEAVY CHAIN 7"/>
    <property type="match status" value="1"/>
</dbReference>
<name>A0AAV8ZN57_9CUCU</name>
<dbReference type="InterPro" id="IPR026983">
    <property type="entry name" value="DHC"/>
</dbReference>
<keyword evidence="4" id="KW-1185">Reference proteome</keyword>
<protein>
    <recommendedName>
        <fullName evidence="2">Dynein heavy chain AAA module D4 domain-containing protein</fullName>
    </recommendedName>
</protein>
<dbReference type="GO" id="GO:0007018">
    <property type="term" value="P:microtubule-based movement"/>
    <property type="evidence" value="ECO:0007669"/>
    <property type="project" value="InterPro"/>
</dbReference>
<evidence type="ECO:0000313" key="3">
    <source>
        <dbReference type="EMBL" id="KAJ8965676.1"/>
    </source>
</evidence>
<sequence>MCTNAGVANEDSVFLFTDTQIIQEEFLEDINNMLNSGEVPNLFESDEYEKVIIGVRPAVKEAGLDESNRDIIFDFFVSRVRNKLHLVICMSPVGDAFRYK</sequence>
<dbReference type="InterPro" id="IPR027417">
    <property type="entry name" value="P-loop_NTPase"/>
</dbReference>
<organism evidence="3 4">
    <name type="scientific">Rhamnusium bicolor</name>
    <dbReference type="NCBI Taxonomy" id="1586634"/>
    <lineage>
        <taxon>Eukaryota</taxon>
        <taxon>Metazoa</taxon>
        <taxon>Ecdysozoa</taxon>
        <taxon>Arthropoda</taxon>
        <taxon>Hexapoda</taxon>
        <taxon>Insecta</taxon>
        <taxon>Pterygota</taxon>
        <taxon>Neoptera</taxon>
        <taxon>Endopterygota</taxon>
        <taxon>Coleoptera</taxon>
        <taxon>Polyphaga</taxon>
        <taxon>Cucujiformia</taxon>
        <taxon>Chrysomeloidea</taxon>
        <taxon>Cerambycidae</taxon>
        <taxon>Lepturinae</taxon>
        <taxon>Rhagiini</taxon>
        <taxon>Rhamnusium</taxon>
    </lineage>
</organism>
<dbReference type="Proteomes" id="UP001162156">
    <property type="component" value="Unassembled WGS sequence"/>
</dbReference>
<comment type="similarity">
    <text evidence="1">Belongs to the dynein heavy chain family.</text>
</comment>
<accession>A0AAV8ZN57</accession>
<dbReference type="AlphaFoldDB" id="A0AAV8ZN57"/>
<evidence type="ECO:0000313" key="4">
    <source>
        <dbReference type="Proteomes" id="UP001162156"/>
    </source>
</evidence>
<feature type="domain" description="Dynein heavy chain AAA module D4" evidence="2">
    <location>
        <begin position="3"/>
        <end position="99"/>
    </location>
</feature>
<gene>
    <name evidence="3" type="ORF">NQ314_003958</name>
</gene>
<dbReference type="GO" id="GO:0045505">
    <property type="term" value="F:dynein intermediate chain binding"/>
    <property type="evidence" value="ECO:0007669"/>
    <property type="project" value="InterPro"/>
</dbReference>
<proteinExistence type="inferred from homology"/>
<evidence type="ECO:0000256" key="1">
    <source>
        <dbReference type="ARBA" id="ARBA00008887"/>
    </source>
</evidence>
<reference evidence="3" key="1">
    <citation type="journal article" date="2023" name="Insect Mol. Biol.">
        <title>Genome sequencing provides insights into the evolution of gene families encoding plant cell wall-degrading enzymes in longhorned beetles.</title>
        <authorList>
            <person name="Shin N.R."/>
            <person name="Okamura Y."/>
            <person name="Kirsch R."/>
            <person name="Pauchet Y."/>
        </authorList>
    </citation>
    <scope>NUCLEOTIDE SEQUENCE</scope>
    <source>
        <strain evidence="3">RBIC_L_NR</strain>
    </source>
</reference>
<dbReference type="InterPro" id="IPR024317">
    <property type="entry name" value="Dynein_heavy_chain_D4_dom"/>
</dbReference>
<dbReference type="GO" id="GO:0051959">
    <property type="term" value="F:dynein light intermediate chain binding"/>
    <property type="evidence" value="ECO:0007669"/>
    <property type="project" value="InterPro"/>
</dbReference>
<dbReference type="Pfam" id="PF12780">
    <property type="entry name" value="AAA_8"/>
    <property type="match status" value="1"/>
</dbReference>
<comment type="caution">
    <text evidence="3">The sequence shown here is derived from an EMBL/GenBank/DDBJ whole genome shotgun (WGS) entry which is preliminary data.</text>
</comment>